<keyword evidence="1" id="KW-0812">Transmembrane</keyword>
<dbReference type="EMBL" id="AM920437">
    <property type="protein sequence ID" value="CAP97888.1"/>
    <property type="molecule type" value="Genomic_DNA"/>
</dbReference>
<keyword evidence="1" id="KW-0472">Membrane</keyword>
<dbReference type="HOGENOM" id="CLU_1225127_0_0_1"/>
<name>B6HVI8_PENRW</name>
<keyword evidence="1" id="KW-1133">Transmembrane helix</keyword>
<evidence type="ECO:0000313" key="2">
    <source>
        <dbReference type="EMBL" id="CAP97888.1"/>
    </source>
</evidence>
<feature type="transmembrane region" description="Helical" evidence="1">
    <location>
        <begin position="21"/>
        <end position="37"/>
    </location>
</feature>
<reference evidence="2 3" key="1">
    <citation type="journal article" date="2008" name="Nat. Biotechnol.">
        <title>Genome sequencing and analysis of the filamentous fungus Penicillium chrysogenum.</title>
        <authorList>
            <person name="van den Berg M.A."/>
            <person name="Albang R."/>
            <person name="Albermann K."/>
            <person name="Badger J.H."/>
            <person name="Daran J.-M."/>
            <person name="Driessen A.J.M."/>
            <person name="Garcia-Estrada C."/>
            <person name="Fedorova N.D."/>
            <person name="Harris D.M."/>
            <person name="Heijne W.H.M."/>
            <person name="Joardar V.S."/>
            <person name="Kiel J.A.K.W."/>
            <person name="Kovalchuk A."/>
            <person name="Martin J.F."/>
            <person name="Nierman W.C."/>
            <person name="Nijland J.G."/>
            <person name="Pronk J.T."/>
            <person name="Roubos J.A."/>
            <person name="van der Klei I.J."/>
            <person name="van Peij N.N.M.E."/>
            <person name="Veenhuis M."/>
            <person name="von Doehren H."/>
            <person name="Wagner C."/>
            <person name="Wortman J.R."/>
            <person name="Bovenberg R.A.L."/>
        </authorList>
    </citation>
    <scope>NUCLEOTIDE SEQUENCE [LARGE SCALE GENOMIC DNA]</scope>
    <source>
        <strain evidence="3">ATCC 28089 / DSM 1075 / NRRL 1951 / Wisconsin 54-1255</strain>
    </source>
</reference>
<proteinExistence type="predicted"/>
<evidence type="ECO:0000256" key="1">
    <source>
        <dbReference type="SAM" id="Phobius"/>
    </source>
</evidence>
<accession>B6HVI8</accession>
<protein>
    <submittedName>
        <fullName evidence="2">Uncharacterized protein</fullName>
    </submittedName>
</protein>
<evidence type="ECO:0000313" key="3">
    <source>
        <dbReference type="Proteomes" id="UP000000724"/>
    </source>
</evidence>
<dbReference type="VEuPathDB" id="FungiDB:PCH_Pc22g06000"/>
<organism evidence="2 3">
    <name type="scientific">Penicillium rubens (strain ATCC 28089 / DSM 1075 / NRRL 1951 / Wisconsin 54-1255)</name>
    <name type="common">Penicillium chrysogenum</name>
    <dbReference type="NCBI Taxonomy" id="500485"/>
    <lineage>
        <taxon>Eukaryota</taxon>
        <taxon>Fungi</taxon>
        <taxon>Dikarya</taxon>
        <taxon>Ascomycota</taxon>
        <taxon>Pezizomycotina</taxon>
        <taxon>Eurotiomycetes</taxon>
        <taxon>Eurotiomycetidae</taxon>
        <taxon>Eurotiales</taxon>
        <taxon>Aspergillaceae</taxon>
        <taxon>Penicillium</taxon>
        <taxon>Penicillium chrysogenum species complex</taxon>
    </lineage>
</organism>
<sequence>MRKESSGAWAFREPRGTRRREWWVRVLYWYCIGTYWYDIAEYAMDRSRRSTGIPVPGDCTANYAANPLLEILDEKTPAAPVIGPFLFHLSICAGESDYPYPVQTSYCIQHNLQNTPGTLMSRVSRVYDTGNGCVYKPFVRRYPGWIKMPGVGVSLDYAGTGNGGGMLWLDRGIGAVYYVLPFWALFSFSLRRKSGCRRDRHMANGILTEVGWEGIGLLRYCPPTPG</sequence>
<keyword evidence="3" id="KW-1185">Reference proteome</keyword>
<dbReference type="AlphaFoldDB" id="B6HVI8"/>
<gene>
    <name evidence="2" type="ORF">Pc22g06000</name>
    <name evidence="2" type="ORF">PCH_Pc22g06000</name>
</gene>
<feature type="transmembrane region" description="Helical" evidence="1">
    <location>
        <begin position="172"/>
        <end position="190"/>
    </location>
</feature>
<dbReference type="Proteomes" id="UP000000724">
    <property type="component" value="Contig Pc00c22"/>
</dbReference>